<dbReference type="FunFam" id="2.60.120.1040:FF:000006">
    <property type="entry name" value="Zinc finger protein zpr1"/>
    <property type="match status" value="1"/>
</dbReference>
<dbReference type="InterPro" id="IPR042452">
    <property type="entry name" value="ZPR1_Znf1/2"/>
</dbReference>
<comment type="similarity">
    <text evidence="1">Belongs to the ZPR1 family.</text>
</comment>
<feature type="domain" description="Zinc finger ZPR1-type" evidence="5">
    <location>
        <begin position="251"/>
        <end position="408"/>
    </location>
</feature>
<evidence type="ECO:0000313" key="7">
    <source>
        <dbReference type="Proteomes" id="UP001165289"/>
    </source>
</evidence>
<reference evidence="6 7" key="1">
    <citation type="journal article" date="2023" name="BMC Biol.">
        <title>The compact genome of the sponge Oopsacas minuta (Hexactinellida) is lacking key metazoan core genes.</title>
        <authorList>
            <person name="Santini S."/>
            <person name="Schenkelaars Q."/>
            <person name="Jourda C."/>
            <person name="Duchesne M."/>
            <person name="Belahbib H."/>
            <person name="Rocher C."/>
            <person name="Selva M."/>
            <person name="Riesgo A."/>
            <person name="Vervoort M."/>
            <person name="Leys S.P."/>
            <person name="Kodjabachian L."/>
            <person name="Le Bivic A."/>
            <person name="Borchiellini C."/>
            <person name="Claverie J.M."/>
            <person name="Renard E."/>
        </authorList>
    </citation>
    <scope>NUCLEOTIDE SEQUENCE [LARGE SCALE GENOMIC DNA]</scope>
    <source>
        <strain evidence="6">SPO-2</strain>
    </source>
</reference>
<name>A0AAV7JS96_9METZ</name>
<dbReference type="SMART" id="SM00709">
    <property type="entry name" value="Zpr1"/>
    <property type="match status" value="2"/>
</dbReference>
<keyword evidence="4" id="KW-0862">Zinc</keyword>
<feature type="domain" description="Zinc finger ZPR1-type" evidence="5">
    <location>
        <begin position="22"/>
        <end position="183"/>
    </location>
</feature>
<dbReference type="InterPro" id="IPR004457">
    <property type="entry name" value="Znf_ZPR1"/>
</dbReference>
<comment type="caution">
    <text evidence="6">The sequence shown here is derived from an EMBL/GenBank/DDBJ whole genome shotgun (WGS) entry which is preliminary data.</text>
</comment>
<protein>
    <submittedName>
        <fullName evidence="6">Zinc finger protein ZPR1</fullName>
    </submittedName>
</protein>
<proteinExistence type="inferred from homology"/>
<keyword evidence="2" id="KW-0479">Metal-binding</keyword>
<dbReference type="InterPro" id="IPR040141">
    <property type="entry name" value="ZPR1"/>
</dbReference>
<dbReference type="Pfam" id="PF03367">
    <property type="entry name" value="Zn_ribbon_ZPR1"/>
    <property type="match status" value="2"/>
</dbReference>
<keyword evidence="7" id="KW-1185">Reference proteome</keyword>
<evidence type="ECO:0000313" key="6">
    <source>
        <dbReference type="EMBL" id="KAI6651623.1"/>
    </source>
</evidence>
<evidence type="ECO:0000259" key="5">
    <source>
        <dbReference type="SMART" id="SM00709"/>
    </source>
</evidence>
<dbReference type="GO" id="GO:0008270">
    <property type="term" value="F:zinc ion binding"/>
    <property type="evidence" value="ECO:0007669"/>
    <property type="project" value="UniProtKB-KW"/>
</dbReference>
<dbReference type="FunFam" id="2.20.25.420:FF:000002">
    <property type="entry name" value="Zinc finger protein ZPR1"/>
    <property type="match status" value="1"/>
</dbReference>
<dbReference type="PANTHER" id="PTHR10876">
    <property type="entry name" value="ZINC FINGER PROTEIN ZPR1"/>
    <property type="match status" value="1"/>
</dbReference>
<keyword evidence="3" id="KW-0863">Zinc-finger</keyword>
<dbReference type="Gene3D" id="2.20.25.420">
    <property type="entry name" value="ZPR1, zinc finger domain"/>
    <property type="match status" value="2"/>
</dbReference>
<dbReference type="InterPro" id="IPR056180">
    <property type="entry name" value="ZPR1_jr_dom"/>
</dbReference>
<evidence type="ECO:0000256" key="1">
    <source>
        <dbReference type="ARBA" id="ARBA00008354"/>
    </source>
</evidence>
<evidence type="ECO:0000256" key="4">
    <source>
        <dbReference type="ARBA" id="ARBA00022833"/>
    </source>
</evidence>
<evidence type="ECO:0000256" key="2">
    <source>
        <dbReference type="ARBA" id="ARBA00022723"/>
    </source>
</evidence>
<dbReference type="FunFam" id="2.20.25.420:FF:000001">
    <property type="entry name" value="Zinc finger protein ZPR1"/>
    <property type="match status" value="1"/>
</dbReference>
<organism evidence="6 7">
    <name type="scientific">Oopsacas minuta</name>
    <dbReference type="NCBI Taxonomy" id="111878"/>
    <lineage>
        <taxon>Eukaryota</taxon>
        <taxon>Metazoa</taxon>
        <taxon>Porifera</taxon>
        <taxon>Hexactinellida</taxon>
        <taxon>Hexasterophora</taxon>
        <taxon>Lyssacinosida</taxon>
        <taxon>Leucopsacidae</taxon>
        <taxon>Oopsacas</taxon>
    </lineage>
</organism>
<gene>
    <name evidence="6" type="ORF">LOD99_4874</name>
</gene>
<dbReference type="GO" id="GO:0005634">
    <property type="term" value="C:nucleus"/>
    <property type="evidence" value="ECO:0007669"/>
    <property type="project" value="TreeGrafter"/>
</dbReference>
<dbReference type="InterPro" id="IPR042451">
    <property type="entry name" value="ZPR1_A/B_dom"/>
</dbReference>
<dbReference type="PANTHER" id="PTHR10876:SF0">
    <property type="entry name" value="ZINC FINGER PROTEIN ZPR1"/>
    <property type="match status" value="1"/>
</dbReference>
<dbReference type="EMBL" id="JAKMXF010000302">
    <property type="protein sequence ID" value="KAI6651623.1"/>
    <property type="molecule type" value="Genomic_DNA"/>
</dbReference>
<dbReference type="AlphaFoldDB" id="A0AAV7JS96"/>
<dbReference type="Gene3D" id="2.60.120.1040">
    <property type="entry name" value="ZPR1, A/B domain"/>
    <property type="match status" value="2"/>
</dbReference>
<dbReference type="Pfam" id="PF22794">
    <property type="entry name" value="jr-ZPR1"/>
    <property type="match status" value="2"/>
</dbReference>
<accession>A0AAV7JS96</accession>
<sequence length="448" mass="49982">MESNSLIYTQLGADDKPTEIESLCTSCYKQGVTKMLLKNIPLFRDIILMSFHCEYCEFANNEIMSGNPIQETGLNYIVTIKSSKDLDRQLVRSEKSVFGIPEIEFEAPPTGAKGVLTTLEGLLVKSCEELSAHAASLPVETEEEKEYSVKFKSFLAKLQDCISLKREFTFTLDDPTGNSFIEHYNSPGPDPNLVMSTYNRTPEQNKLLMVENSGTEEKEDSVDDEIEAAEDTKEKDVPAEIGADEIFSFTNPCPSCSKDCETNIKPVSVPYFKEVLLMATNCDICGYKSNEVKPSKGISEKGIRYELNMTSPADLTRDILKTHDATICIKELDITMGATTLGGKFTTIEGVISNVRDQIVSLNPFSDTSTHDSVKLNELADNLQKVKDGEKLVTLVMDDPSGNSYIQNFYAPDPDPEMLVIHYDRNEEQDSDLGLDKMKIEDYEDNIS</sequence>
<evidence type="ECO:0000256" key="3">
    <source>
        <dbReference type="ARBA" id="ARBA00022771"/>
    </source>
</evidence>
<dbReference type="NCBIfam" id="TIGR00310">
    <property type="entry name" value="ZPR1_znf"/>
    <property type="match status" value="2"/>
</dbReference>
<dbReference type="Proteomes" id="UP001165289">
    <property type="component" value="Unassembled WGS sequence"/>
</dbReference>